<evidence type="ECO:0000256" key="4">
    <source>
        <dbReference type="ARBA" id="ARBA00022980"/>
    </source>
</evidence>
<evidence type="ECO:0000256" key="1">
    <source>
        <dbReference type="ARBA" id="ARBA00009296"/>
    </source>
</evidence>
<keyword evidence="3" id="KW-0694">RNA-binding</keyword>
<protein>
    <recommendedName>
        <fullName evidence="8">Large ribosomal subunit protein bL31</fullName>
    </recommendedName>
    <alternativeName>
        <fullName evidence="7">50S ribosomal protein L31, chloroplastic</fullName>
    </alternativeName>
    <alternativeName>
        <fullName evidence="6">Large ribosomal subunit protein bL31c</fullName>
    </alternativeName>
</protein>
<dbReference type="Gene3D" id="4.10.830.30">
    <property type="entry name" value="Ribosomal protein L31"/>
    <property type="match status" value="1"/>
</dbReference>
<name>A0A1C9CG89_9FLOR</name>
<dbReference type="GO" id="GO:0003735">
    <property type="term" value="F:structural constituent of ribosome"/>
    <property type="evidence" value="ECO:0007669"/>
    <property type="project" value="InterPro"/>
</dbReference>
<evidence type="ECO:0000256" key="6">
    <source>
        <dbReference type="ARBA" id="ARBA00035270"/>
    </source>
</evidence>
<dbReference type="GO" id="GO:0019843">
    <property type="term" value="F:rRNA binding"/>
    <property type="evidence" value="ECO:0007669"/>
    <property type="project" value="UniProtKB-KW"/>
</dbReference>
<dbReference type="SUPFAM" id="SSF143800">
    <property type="entry name" value="L28p-like"/>
    <property type="match status" value="1"/>
</dbReference>
<sequence>MQKNGLHPKWYPEAKVYCSGKLIMTVGSTKPEIYIDVWSGNHPFFTGSQKIIDSEGRVEKFLKKYNMQNAT</sequence>
<evidence type="ECO:0000256" key="3">
    <source>
        <dbReference type="ARBA" id="ARBA00022884"/>
    </source>
</evidence>
<keyword evidence="2" id="KW-0699">rRNA-binding</keyword>
<dbReference type="EMBL" id="KX284724">
    <property type="protein sequence ID" value="AOM67410.1"/>
    <property type="molecule type" value="Genomic_DNA"/>
</dbReference>
<dbReference type="PANTHER" id="PTHR33280">
    <property type="entry name" value="50S RIBOSOMAL PROTEIN L31, CHLOROPLASTIC"/>
    <property type="match status" value="1"/>
</dbReference>
<keyword evidence="5" id="KW-0687">Ribonucleoprotein</keyword>
<dbReference type="GO" id="GO:1990904">
    <property type="term" value="C:ribonucleoprotein complex"/>
    <property type="evidence" value="ECO:0007669"/>
    <property type="project" value="UniProtKB-KW"/>
</dbReference>
<dbReference type="PROSITE" id="PS01143">
    <property type="entry name" value="RIBOSOMAL_L31"/>
    <property type="match status" value="1"/>
</dbReference>
<dbReference type="HAMAP" id="MF_00501">
    <property type="entry name" value="Ribosomal_bL31_1"/>
    <property type="match status" value="1"/>
</dbReference>
<evidence type="ECO:0000256" key="5">
    <source>
        <dbReference type="ARBA" id="ARBA00023274"/>
    </source>
</evidence>
<dbReference type="InterPro" id="IPR034704">
    <property type="entry name" value="Ribosomal_bL28/bL31-like_sf"/>
</dbReference>
<dbReference type="GO" id="GO:0006412">
    <property type="term" value="P:translation"/>
    <property type="evidence" value="ECO:0007669"/>
    <property type="project" value="InterPro"/>
</dbReference>
<reference evidence="9" key="1">
    <citation type="journal article" date="2016" name="BMC Biol.">
        <title>Parallel evolution of highly conserved plastid genome architecture in red seaweeds and seed plants.</title>
        <authorList>
            <person name="Lee J."/>
            <person name="Cho C.H."/>
            <person name="Park S.I."/>
            <person name="Choi J.W."/>
            <person name="Song H.S."/>
            <person name="West J.A."/>
            <person name="Bhattacharya D."/>
            <person name="Yoon H.S."/>
        </authorList>
    </citation>
    <scope>NUCLEOTIDE SEQUENCE</scope>
</reference>
<dbReference type="PRINTS" id="PR01249">
    <property type="entry name" value="RIBOSOMALL31"/>
</dbReference>
<dbReference type="RefSeq" id="YP_009294168.1">
    <property type="nucleotide sequence ID" value="NC_031146.1"/>
</dbReference>
<organism evidence="9">
    <name type="scientific">Hildenbrandia rubra</name>
    <dbReference type="NCBI Taxonomy" id="31481"/>
    <lineage>
        <taxon>Eukaryota</taxon>
        <taxon>Rhodophyta</taxon>
        <taxon>Florideophyceae</taxon>
        <taxon>Hildenbrandiophycidae</taxon>
        <taxon>Hildenbrandiales</taxon>
        <taxon>Hildenbrandiaceae</taxon>
        <taxon>Hildenbrandia</taxon>
    </lineage>
</organism>
<dbReference type="NCBIfam" id="TIGR00105">
    <property type="entry name" value="L31"/>
    <property type="match status" value="1"/>
</dbReference>
<dbReference type="NCBIfam" id="NF001809">
    <property type="entry name" value="PRK00528.1"/>
    <property type="match status" value="1"/>
</dbReference>
<dbReference type="AlphaFoldDB" id="A0A1C9CG89"/>
<dbReference type="PANTHER" id="PTHR33280:SF1">
    <property type="entry name" value="LARGE RIBOSOMAL SUBUNIT PROTEIN BL31C"/>
    <property type="match status" value="1"/>
</dbReference>
<keyword evidence="4 9" id="KW-0689">Ribosomal protein</keyword>
<keyword evidence="9" id="KW-0934">Plastid</keyword>
<evidence type="ECO:0000256" key="7">
    <source>
        <dbReference type="ARBA" id="ARBA00035529"/>
    </source>
</evidence>
<dbReference type="InterPro" id="IPR027491">
    <property type="entry name" value="Ribosomal_bL31_A"/>
</dbReference>
<evidence type="ECO:0000313" key="9">
    <source>
        <dbReference type="EMBL" id="AOM67410.1"/>
    </source>
</evidence>
<proteinExistence type="inferred from homology"/>
<dbReference type="GeneID" id="29070075"/>
<evidence type="ECO:0000256" key="2">
    <source>
        <dbReference type="ARBA" id="ARBA00022730"/>
    </source>
</evidence>
<evidence type="ECO:0000256" key="8">
    <source>
        <dbReference type="ARBA" id="ARBA00035687"/>
    </source>
</evidence>
<dbReference type="InterPro" id="IPR042105">
    <property type="entry name" value="Ribosomal_bL31_sf"/>
</dbReference>
<gene>
    <name evidence="9" type="primary">rpl31</name>
    <name evidence="9" type="ORF">Hrub_166</name>
</gene>
<comment type="similarity">
    <text evidence="1">Belongs to the bacterial ribosomal protein bL31 family. Type A subfamily.</text>
</comment>
<dbReference type="InterPro" id="IPR002150">
    <property type="entry name" value="Ribosomal_bL31"/>
</dbReference>
<dbReference type="GO" id="GO:0005840">
    <property type="term" value="C:ribosome"/>
    <property type="evidence" value="ECO:0007669"/>
    <property type="project" value="UniProtKB-KW"/>
</dbReference>
<dbReference type="Pfam" id="PF01197">
    <property type="entry name" value="Ribosomal_L31"/>
    <property type="match status" value="1"/>
</dbReference>
<accession>A0A1C9CG89</accession>
<geneLocation type="plastid" evidence="9"/>